<evidence type="ECO:0000256" key="3">
    <source>
        <dbReference type="ARBA" id="ARBA00023163"/>
    </source>
</evidence>
<dbReference type="Pfam" id="PF13377">
    <property type="entry name" value="Peripla_BP_3"/>
    <property type="match status" value="1"/>
</dbReference>
<dbReference type="CDD" id="cd01392">
    <property type="entry name" value="HTH_LacI"/>
    <property type="match status" value="1"/>
</dbReference>
<dbReference type="SUPFAM" id="SSF53822">
    <property type="entry name" value="Periplasmic binding protein-like I"/>
    <property type="match status" value="1"/>
</dbReference>
<gene>
    <name evidence="5" type="ORF">H9966_09740</name>
</gene>
<keyword evidence="1" id="KW-0805">Transcription regulation</keyword>
<dbReference type="CDD" id="cd06267">
    <property type="entry name" value="PBP1_LacI_sugar_binding-like"/>
    <property type="match status" value="1"/>
</dbReference>
<evidence type="ECO:0000313" key="5">
    <source>
        <dbReference type="EMBL" id="HIZ70134.1"/>
    </source>
</evidence>
<keyword evidence="3" id="KW-0804">Transcription</keyword>
<dbReference type="GO" id="GO:0000976">
    <property type="term" value="F:transcription cis-regulatory region binding"/>
    <property type="evidence" value="ECO:0007669"/>
    <property type="project" value="TreeGrafter"/>
</dbReference>
<dbReference type="Proteomes" id="UP000824055">
    <property type="component" value="Unassembled WGS sequence"/>
</dbReference>
<evidence type="ECO:0000256" key="2">
    <source>
        <dbReference type="ARBA" id="ARBA00023125"/>
    </source>
</evidence>
<dbReference type="SMART" id="SM00354">
    <property type="entry name" value="HTH_LACI"/>
    <property type="match status" value="1"/>
</dbReference>
<sequence length="338" mass="38032">MPNRPRRTSLKDLADKLGVSIATISRALRNSHEVGEDMTRKVQALAKEMNYRPNPFAQSLRKDSPKVIGVIVPNLVTHYYASVLDGIEDYAMRQGYSVISANSRESCEREVKAVSNFLDMHVEGIIACLSQETTDYSHFEELYDMGMPVVFFARCCMEDKFSQVVANGDVAAQEATQHMIDTGSRRIAFIGGPNHLDMVKRRKHGYLQALRENNIPIDRDLVICDRIDFQVGRRATIKLLREKKPDAILAFNDILTYAAFDAIKSLGLSIPKDVAIIGFTDNSSVNFVTPKLSAIEDQSYVQGMKACELLLRSINGDPKHYKEVVPMILRIRDSSDKR</sequence>
<dbReference type="EMBL" id="DXBE01000073">
    <property type="protein sequence ID" value="HIZ70134.1"/>
    <property type="molecule type" value="Genomic_DNA"/>
</dbReference>
<dbReference type="Gene3D" id="3.40.50.2300">
    <property type="match status" value="2"/>
</dbReference>
<organism evidence="5 6">
    <name type="scientific">Candidatus Prevotella avicola</name>
    <dbReference type="NCBI Taxonomy" id="2838738"/>
    <lineage>
        <taxon>Bacteria</taxon>
        <taxon>Pseudomonadati</taxon>
        <taxon>Bacteroidota</taxon>
        <taxon>Bacteroidia</taxon>
        <taxon>Bacteroidales</taxon>
        <taxon>Prevotellaceae</taxon>
        <taxon>Prevotella</taxon>
    </lineage>
</organism>
<reference evidence="5" key="2">
    <citation type="submission" date="2021-04" db="EMBL/GenBank/DDBJ databases">
        <authorList>
            <person name="Gilroy R."/>
        </authorList>
    </citation>
    <scope>NUCLEOTIDE SEQUENCE</scope>
    <source>
        <strain evidence="5">ChiHecec3B27-8219</strain>
    </source>
</reference>
<dbReference type="InterPro" id="IPR000843">
    <property type="entry name" value="HTH_LacI"/>
</dbReference>
<dbReference type="SUPFAM" id="SSF47413">
    <property type="entry name" value="lambda repressor-like DNA-binding domains"/>
    <property type="match status" value="1"/>
</dbReference>
<dbReference type="InterPro" id="IPR010982">
    <property type="entry name" value="Lambda_DNA-bd_dom_sf"/>
</dbReference>
<dbReference type="InterPro" id="IPR028082">
    <property type="entry name" value="Peripla_BP_I"/>
</dbReference>
<reference evidence="5" key="1">
    <citation type="journal article" date="2021" name="PeerJ">
        <title>Extensive microbial diversity within the chicken gut microbiome revealed by metagenomics and culture.</title>
        <authorList>
            <person name="Gilroy R."/>
            <person name="Ravi A."/>
            <person name="Getino M."/>
            <person name="Pursley I."/>
            <person name="Horton D.L."/>
            <person name="Alikhan N.F."/>
            <person name="Baker D."/>
            <person name="Gharbi K."/>
            <person name="Hall N."/>
            <person name="Watson M."/>
            <person name="Adriaenssens E.M."/>
            <person name="Foster-Nyarko E."/>
            <person name="Jarju S."/>
            <person name="Secka A."/>
            <person name="Antonio M."/>
            <person name="Oren A."/>
            <person name="Chaudhuri R.R."/>
            <person name="La Ragione R."/>
            <person name="Hildebrand F."/>
            <person name="Pallen M.J."/>
        </authorList>
    </citation>
    <scope>NUCLEOTIDE SEQUENCE</scope>
    <source>
        <strain evidence="5">ChiHecec3B27-8219</strain>
    </source>
</reference>
<accession>A0A9D2JY14</accession>
<evidence type="ECO:0000313" key="6">
    <source>
        <dbReference type="Proteomes" id="UP000824055"/>
    </source>
</evidence>
<dbReference type="PANTHER" id="PTHR30146">
    <property type="entry name" value="LACI-RELATED TRANSCRIPTIONAL REPRESSOR"/>
    <property type="match status" value="1"/>
</dbReference>
<dbReference type="PANTHER" id="PTHR30146:SF109">
    <property type="entry name" value="HTH-TYPE TRANSCRIPTIONAL REGULATOR GALS"/>
    <property type="match status" value="1"/>
</dbReference>
<comment type="caution">
    <text evidence="5">The sequence shown here is derived from an EMBL/GenBank/DDBJ whole genome shotgun (WGS) entry which is preliminary data.</text>
</comment>
<dbReference type="GO" id="GO:0003700">
    <property type="term" value="F:DNA-binding transcription factor activity"/>
    <property type="evidence" value="ECO:0007669"/>
    <property type="project" value="TreeGrafter"/>
</dbReference>
<dbReference type="Gene3D" id="1.10.260.40">
    <property type="entry name" value="lambda repressor-like DNA-binding domains"/>
    <property type="match status" value="1"/>
</dbReference>
<protein>
    <submittedName>
        <fullName evidence="5">LacI family transcriptional regulator</fullName>
    </submittedName>
</protein>
<dbReference type="InterPro" id="IPR046335">
    <property type="entry name" value="LacI/GalR-like_sensor"/>
</dbReference>
<keyword evidence="2" id="KW-0238">DNA-binding</keyword>
<name>A0A9D2JY14_9BACT</name>
<proteinExistence type="predicted"/>
<dbReference type="Pfam" id="PF00356">
    <property type="entry name" value="LacI"/>
    <property type="match status" value="1"/>
</dbReference>
<dbReference type="PROSITE" id="PS50932">
    <property type="entry name" value="HTH_LACI_2"/>
    <property type="match status" value="1"/>
</dbReference>
<evidence type="ECO:0000256" key="1">
    <source>
        <dbReference type="ARBA" id="ARBA00023015"/>
    </source>
</evidence>
<feature type="domain" description="HTH lacI-type" evidence="4">
    <location>
        <begin position="8"/>
        <end position="62"/>
    </location>
</feature>
<evidence type="ECO:0000259" key="4">
    <source>
        <dbReference type="PROSITE" id="PS50932"/>
    </source>
</evidence>
<dbReference type="AlphaFoldDB" id="A0A9D2JY14"/>